<keyword evidence="2" id="KW-0238">DNA-binding</keyword>
<dbReference type="PANTHER" id="PTHR47894">
    <property type="entry name" value="HTH-TYPE TRANSCRIPTIONAL REGULATOR GADX"/>
    <property type="match status" value="1"/>
</dbReference>
<name>A0ABY9TDQ4_9GAMM</name>
<dbReference type="InterPro" id="IPR020449">
    <property type="entry name" value="Tscrpt_reg_AraC-type_HTH"/>
</dbReference>
<dbReference type="PRINTS" id="PR00032">
    <property type="entry name" value="HTHARAC"/>
</dbReference>
<sequence length="329" mass="37772">MKYIHLVDTQVAMPIVRYLQSINAPVYDLLHQAGLPVEMLEGKHRVIATYPWWKLMQLAYDYSEDEALGFHISDLKGLSSLKNFIEDILPIANNPHDGICLLIHYLDSMSSHGVFKLSHQQKGSWFLAYTKDYLNVGLVPMQQTVFADMLKFVQLFLGKAWQPTLISIQHDDKKKVFNKYFPNAAIADKNKALGFFITKEKLGELSERVKHFIEENSQQSIIPPTFKLTLCQALKPYGKEKLPQLKDVPERVGLSLRKIQRSLAKEGTSFKEVIQQMRFDIAKDLLLNSNDSIIDIATLLGYKNPSNFARAFKIWTGLTPKKYRKLNKK</sequence>
<protein>
    <submittedName>
        <fullName evidence="5">Helix-turn-helix transcriptional regulator</fullName>
    </submittedName>
</protein>
<evidence type="ECO:0000313" key="5">
    <source>
        <dbReference type="EMBL" id="WNC66978.1"/>
    </source>
</evidence>
<dbReference type="EMBL" id="CP134146">
    <property type="protein sequence ID" value="WNC66978.1"/>
    <property type="molecule type" value="Genomic_DNA"/>
</dbReference>
<dbReference type="RefSeq" id="WP_348386142.1">
    <property type="nucleotide sequence ID" value="NZ_CP134146.1"/>
</dbReference>
<feature type="domain" description="HTH araC/xylS-type" evidence="4">
    <location>
        <begin position="207"/>
        <end position="326"/>
    </location>
</feature>
<keyword evidence="3" id="KW-0804">Transcription</keyword>
<dbReference type="SUPFAM" id="SSF46689">
    <property type="entry name" value="Homeodomain-like"/>
    <property type="match status" value="1"/>
</dbReference>
<organism evidence="5 6">
    <name type="scientific">Thalassotalea nanhaiensis</name>
    <dbReference type="NCBI Taxonomy" id="3065648"/>
    <lineage>
        <taxon>Bacteria</taxon>
        <taxon>Pseudomonadati</taxon>
        <taxon>Pseudomonadota</taxon>
        <taxon>Gammaproteobacteria</taxon>
        <taxon>Alteromonadales</taxon>
        <taxon>Colwelliaceae</taxon>
        <taxon>Thalassotalea</taxon>
    </lineage>
</organism>
<dbReference type="InterPro" id="IPR018060">
    <property type="entry name" value="HTH_AraC"/>
</dbReference>
<dbReference type="PROSITE" id="PS01124">
    <property type="entry name" value="HTH_ARAC_FAMILY_2"/>
    <property type="match status" value="1"/>
</dbReference>
<dbReference type="Pfam" id="PF12833">
    <property type="entry name" value="HTH_18"/>
    <property type="match status" value="1"/>
</dbReference>
<reference evidence="6" key="1">
    <citation type="submission" date="2023-09" db="EMBL/GenBank/DDBJ databases">
        <authorList>
            <person name="Zhang C."/>
        </authorList>
    </citation>
    <scope>NUCLEOTIDE SEQUENCE [LARGE SCALE GENOMIC DNA]</scope>
    <source>
        <strain evidence="6">SQ345</strain>
    </source>
</reference>
<evidence type="ECO:0000256" key="1">
    <source>
        <dbReference type="ARBA" id="ARBA00023015"/>
    </source>
</evidence>
<dbReference type="InterPro" id="IPR009057">
    <property type="entry name" value="Homeodomain-like_sf"/>
</dbReference>
<proteinExistence type="predicted"/>
<dbReference type="Proteomes" id="UP001248581">
    <property type="component" value="Chromosome"/>
</dbReference>
<evidence type="ECO:0000256" key="3">
    <source>
        <dbReference type="ARBA" id="ARBA00023163"/>
    </source>
</evidence>
<evidence type="ECO:0000259" key="4">
    <source>
        <dbReference type="PROSITE" id="PS01124"/>
    </source>
</evidence>
<evidence type="ECO:0000256" key="2">
    <source>
        <dbReference type="ARBA" id="ARBA00023125"/>
    </source>
</evidence>
<accession>A0ABY9TDQ4</accession>
<keyword evidence="6" id="KW-1185">Reference proteome</keyword>
<keyword evidence="1" id="KW-0805">Transcription regulation</keyword>
<dbReference type="Gene3D" id="1.10.10.60">
    <property type="entry name" value="Homeodomain-like"/>
    <property type="match status" value="1"/>
</dbReference>
<dbReference type="SMART" id="SM00342">
    <property type="entry name" value="HTH_ARAC"/>
    <property type="match status" value="1"/>
</dbReference>
<evidence type="ECO:0000313" key="6">
    <source>
        <dbReference type="Proteomes" id="UP001248581"/>
    </source>
</evidence>
<dbReference type="PANTHER" id="PTHR47894:SF1">
    <property type="entry name" value="HTH-TYPE TRANSCRIPTIONAL REGULATOR VQSM"/>
    <property type="match status" value="1"/>
</dbReference>
<gene>
    <name evidence="5" type="ORF">RI845_10595</name>
</gene>